<keyword evidence="3" id="KW-1185">Reference proteome</keyword>
<dbReference type="GO" id="GO:0016853">
    <property type="term" value="F:isomerase activity"/>
    <property type="evidence" value="ECO:0007669"/>
    <property type="project" value="UniProtKB-KW"/>
</dbReference>
<comment type="caution">
    <text evidence="2">The sequence shown here is derived from an EMBL/GenBank/DDBJ whole genome shotgun (WGS) entry which is preliminary data.</text>
</comment>
<dbReference type="RefSeq" id="WP_129425396.1">
    <property type="nucleotide sequence ID" value="NZ_SDWV01000004.1"/>
</dbReference>
<dbReference type="InterPro" id="IPR017517">
    <property type="entry name" value="Maleyloyr_isom"/>
</dbReference>
<dbReference type="OrthoDB" id="3213691at2"/>
<protein>
    <submittedName>
        <fullName evidence="2">Maleylpyruvate isomerase family mycothiol-dependent enzyme</fullName>
    </submittedName>
</protein>
<keyword evidence="2" id="KW-0413">Isomerase</keyword>
<keyword evidence="2" id="KW-0670">Pyruvate</keyword>
<accession>A0A4Q2T3F7</accession>
<dbReference type="InterPro" id="IPR024344">
    <property type="entry name" value="MDMPI_metal-binding"/>
</dbReference>
<dbReference type="Gene3D" id="1.20.120.450">
    <property type="entry name" value="dinb family like domain"/>
    <property type="match status" value="1"/>
</dbReference>
<evidence type="ECO:0000313" key="2">
    <source>
        <dbReference type="EMBL" id="RYC13275.1"/>
    </source>
</evidence>
<reference evidence="2 3" key="1">
    <citation type="submission" date="2019-01" db="EMBL/GenBank/DDBJ databases">
        <title>Novel species of Nocardioides.</title>
        <authorList>
            <person name="Liu Q."/>
            <person name="X Y.-H."/>
        </authorList>
    </citation>
    <scope>NUCLEOTIDE SEQUENCE [LARGE SCALE GENOMIC DNA]</scope>
    <source>
        <strain evidence="2 3">HLT2-9</strain>
    </source>
</reference>
<evidence type="ECO:0000259" key="1">
    <source>
        <dbReference type="Pfam" id="PF11716"/>
    </source>
</evidence>
<dbReference type="Proteomes" id="UP000291101">
    <property type="component" value="Unassembled WGS sequence"/>
</dbReference>
<feature type="domain" description="Mycothiol-dependent maleylpyruvate isomerase metal-binding" evidence="1">
    <location>
        <begin position="12"/>
        <end position="146"/>
    </location>
</feature>
<name>A0A4Q2T3F7_9ACTN</name>
<dbReference type="Pfam" id="PF11716">
    <property type="entry name" value="MDMPI_N"/>
    <property type="match status" value="1"/>
</dbReference>
<proteinExistence type="predicted"/>
<organism evidence="2 3">
    <name type="scientific">Nocardioides zhouii</name>
    <dbReference type="NCBI Taxonomy" id="1168729"/>
    <lineage>
        <taxon>Bacteria</taxon>
        <taxon>Bacillati</taxon>
        <taxon>Actinomycetota</taxon>
        <taxon>Actinomycetes</taxon>
        <taxon>Propionibacteriales</taxon>
        <taxon>Nocardioidaceae</taxon>
        <taxon>Nocardioides</taxon>
    </lineage>
</organism>
<dbReference type="EMBL" id="SDWV01000004">
    <property type="protein sequence ID" value="RYC13275.1"/>
    <property type="molecule type" value="Genomic_DNA"/>
</dbReference>
<gene>
    <name evidence="2" type="ORF">EUA94_05205</name>
</gene>
<evidence type="ECO:0000313" key="3">
    <source>
        <dbReference type="Proteomes" id="UP000291101"/>
    </source>
</evidence>
<dbReference type="GO" id="GO:0046872">
    <property type="term" value="F:metal ion binding"/>
    <property type="evidence" value="ECO:0007669"/>
    <property type="project" value="InterPro"/>
</dbReference>
<dbReference type="AlphaFoldDB" id="A0A4Q2T3F7"/>
<dbReference type="NCBIfam" id="TIGR03083">
    <property type="entry name" value="maleylpyruvate isomerase family mycothiol-dependent enzyme"/>
    <property type="match status" value="1"/>
</dbReference>
<dbReference type="SUPFAM" id="SSF109854">
    <property type="entry name" value="DinB/YfiT-like putative metalloenzymes"/>
    <property type="match status" value="1"/>
</dbReference>
<dbReference type="InterPro" id="IPR034660">
    <property type="entry name" value="DinB/YfiT-like"/>
</dbReference>
<sequence>MTVLVDQSIAELRATHDRLAAHVATLTAEDLATTSGADQWTVADVLSHLGSGAEIARHTLVAALGDDADRPENTAVWDRWNAMSPADQAEAFVASDARLVELYESLTPEQRARTSVDLGFLPAPVPVATAVGMRLNEQVMHDWDVRVATDPDAALTGTAAELLLQHYADGMGFMLGFIGKADRVDAPTRLAVGEHTLAITDSVAIEADTSDPTATYAGPLEAVVRLVGGRLGENHTPTDATVTGNVTLDELRQVFPGY</sequence>